<name>A0A8H7AEZ3_9EURO</name>
<dbReference type="EMBL" id="JAACFV010000079">
    <property type="protein sequence ID" value="KAF7506834.1"/>
    <property type="molecule type" value="Genomic_DNA"/>
</dbReference>
<feature type="compositionally biased region" description="Polar residues" evidence="1">
    <location>
        <begin position="62"/>
        <end position="76"/>
    </location>
</feature>
<protein>
    <submittedName>
        <fullName evidence="2">Uncharacterized protein</fullName>
    </submittedName>
</protein>
<organism evidence="2 3">
    <name type="scientific">Endocarpon pusillum</name>
    <dbReference type="NCBI Taxonomy" id="364733"/>
    <lineage>
        <taxon>Eukaryota</taxon>
        <taxon>Fungi</taxon>
        <taxon>Dikarya</taxon>
        <taxon>Ascomycota</taxon>
        <taxon>Pezizomycotina</taxon>
        <taxon>Eurotiomycetes</taxon>
        <taxon>Chaetothyriomycetidae</taxon>
        <taxon>Verrucariales</taxon>
        <taxon>Verrucariaceae</taxon>
        <taxon>Endocarpon</taxon>
    </lineage>
</organism>
<feature type="region of interest" description="Disordered" evidence="1">
    <location>
        <begin position="55"/>
        <end position="91"/>
    </location>
</feature>
<evidence type="ECO:0000313" key="2">
    <source>
        <dbReference type="EMBL" id="KAF7506834.1"/>
    </source>
</evidence>
<evidence type="ECO:0000313" key="3">
    <source>
        <dbReference type="Proteomes" id="UP000606974"/>
    </source>
</evidence>
<proteinExistence type="predicted"/>
<accession>A0A8H7AEZ3</accession>
<keyword evidence="3" id="KW-1185">Reference proteome</keyword>
<gene>
    <name evidence="2" type="ORF">GJ744_011180</name>
</gene>
<sequence length="124" mass="13844">MATIPSITIQRTPSEQTNVHTPLSYARTVEDYAKVTHEESLYPGQRFEALARFLQSPRHRQSASAGGPNQITSSRTPGWRPASTDRINPRDPFATYYQLAPGQRAEGKHLCTSEELERVAQSCS</sequence>
<feature type="region of interest" description="Disordered" evidence="1">
    <location>
        <begin position="1"/>
        <end position="21"/>
    </location>
</feature>
<evidence type="ECO:0000256" key="1">
    <source>
        <dbReference type="SAM" id="MobiDB-lite"/>
    </source>
</evidence>
<comment type="caution">
    <text evidence="2">The sequence shown here is derived from an EMBL/GenBank/DDBJ whole genome shotgun (WGS) entry which is preliminary data.</text>
</comment>
<dbReference type="AlphaFoldDB" id="A0A8H7AEZ3"/>
<reference evidence="2" key="1">
    <citation type="submission" date="2020-02" db="EMBL/GenBank/DDBJ databases">
        <authorList>
            <person name="Palmer J.M."/>
        </authorList>
    </citation>
    <scope>NUCLEOTIDE SEQUENCE</scope>
    <source>
        <strain evidence="2">EPUS1.4</strain>
        <tissue evidence="2">Thallus</tissue>
    </source>
</reference>
<dbReference type="Proteomes" id="UP000606974">
    <property type="component" value="Unassembled WGS sequence"/>
</dbReference>